<proteinExistence type="inferred from homology"/>
<organism evidence="2 3">
    <name type="scientific">Parastrongyloides trichosuri</name>
    <name type="common">Possum-specific nematode worm</name>
    <dbReference type="NCBI Taxonomy" id="131310"/>
    <lineage>
        <taxon>Eukaryota</taxon>
        <taxon>Metazoa</taxon>
        <taxon>Ecdysozoa</taxon>
        <taxon>Nematoda</taxon>
        <taxon>Chromadorea</taxon>
        <taxon>Rhabditida</taxon>
        <taxon>Tylenchina</taxon>
        <taxon>Panagrolaimomorpha</taxon>
        <taxon>Strongyloidoidea</taxon>
        <taxon>Strongyloididae</taxon>
        <taxon>Parastrongyloides</taxon>
    </lineage>
</organism>
<dbReference type="InterPro" id="IPR028108">
    <property type="entry name" value="DUF4505"/>
</dbReference>
<sequence length="142" mass="17069">MYNFTTCFKDARFLTFFFRNLKLNNTERYEKDFPYMSVCGNELNFVACDDKPIVYTNWDEENDTLQINWSRRTQKINPSDLFMLENGRLYHKCTFDSYGLMRSALADKFFPMFKFDKNGDPTHITYKNKLIELTNDKNLLKK</sequence>
<evidence type="ECO:0000256" key="1">
    <source>
        <dbReference type="ARBA" id="ARBA00006322"/>
    </source>
</evidence>
<keyword evidence="2" id="KW-1185">Reference proteome</keyword>
<accession>A0A0N4ZKP4</accession>
<dbReference type="Pfam" id="PF14956">
    <property type="entry name" value="DUF4505"/>
    <property type="match status" value="1"/>
</dbReference>
<evidence type="ECO:0000313" key="2">
    <source>
        <dbReference type="Proteomes" id="UP000038045"/>
    </source>
</evidence>
<dbReference type="PANTHER" id="PTHR31449">
    <property type="entry name" value="UPF0598 PROTEIN C8ORF82"/>
    <property type="match status" value="1"/>
</dbReference>
<dbReference type="AlphaFoldDB" id="A0A0N4ZKP4"/>
<evidence type="ECO:0000313" key="3">
    <source>
        <dbReference type="WBParaSite" id="PTRK_0000867800.1"/>
    </source>
</evidence>
<dbReference type="Proteomes" id="UP000038045">
    <property type="component" value="Unplaced"/>
</dbReference>
<dbReference type="PANTHER" id="PTHR31449:SF3">
    <property type="entry name" value="UPF0598 PROTEIN C8ORF82"/>
    <property type="match status" value="1"/>
</dbReference>
<dbReference type="STRING" id="131310.A0A0N4ZKP4"/>
<comment type="similarity">
    <text evidence="1">Belongs to the UPF0598 family.</text>
</comment>
<name>A0A0N4ZKP4_PARTI</name>
<protein>
    <submittedName>
        <fullName evidence="3">Uncharacterized protein</fullName>
    </submittedName>
</protein>
<reference evidence="3" key="1">
    <citation type="submission" date="2017-02" db="UniProtKB">
        <authorList>
            <consortium name="WormBaseParasite"/>
        </authorList>
    </citation>
    <scope>IDENTIFICATION</scope>
</reference>
<dbReference type="WBParaSite" id="PTRK_0000867800.1">
    <property type="protein sequence ID" value="PTRK_0000867800.1"/>
    <property type="gene ID" value="PTRK_0000867800"/>
</dbReference>